<organism evidence="1 2">
    <name type="scientific">Melia azedarach</name>
    <name type="common">Chinaberry tree</name>
    <dbReference type="NCBI Taxonomy" id="155640"/>
    <lineage>
        <taxon>Eukaryota</taxon>
        <taxon>Viridiplantae</taxon>
        <taxon>Streptophyta</taxon>
        <taxon>Embryophyta</taxon>
        <taxon>Tracheophyta</taxon>
        <taxon>Spermatophyta</taxon>
        <taxon>Magnoliopsida</taxon>
        <taxon>eudicotyledons</taxon>
        <taxon>Gunneridae</taxon>
        <taxon>Pentapetalae</taxon>
        <taxon>rosids</taxon>
        <taxon>malvids</taxon>
        <taxon>Sapindales</taxon>
        <taxon>Meliaceae</taxon>
        <taxon>Melia</taxon>
    </lineage>
</organism>
<dbReference type="Proteomes" id="UP001164539">
    <property type="component" value="Chromosome 10"/>
</dbReference>
<evidence type="ECO:0000313" key="2">
    <source>
        <dbReference type="Proteomes" id="UP001164539"/>
    </source>
</evidence>
<proteinExistence type="predicted"/>
<sequence length="1196" mass="129340">MADSSGTTLMDLITADPSTTSSTASASSGSTSSSSAAAPPPSMPPPSVGGGISSRTTLGEKKSKRAAFMQIQNDTVLAAKAVLNPVRGNILPQKQRQKKKPVSYAQLARSIHELAATSDQKNSQKQLVHHVFPKLAVYNSVDPSLAPSLLMLDQQCEDRNVLRYVYYYLARILSDTGAQGLSPGGGIPTPNWDALADIDAVGGVTRADVVPRILNQLTTEASNEDVEFHARRLQALKALTYAPSSNTEILSKLYEIVFGILDKVADVPQKRKKGVFGTKGGDKESIIRGNLQYAALSALRRLPLDPGNPVFLHRAAQGVSFSDPVAVRHALEILCELAAKDPYSVAMALGKLVLPGGALQDVLHLHDVLARVSLARLCHTISKARALDERPDIKSQFNSILYQLLLDPSERVCFEAILCVLGRTDSAERTEERAAGWYRLTREILKLPEAPSVSLKAELNESLPPKSSKDKSLKTRRPQPLIKLVMRRLESSFRSFSRPVLHAAARVVQEMGKSRAAAFALGLQDIDEGVQFNTYNETVDSVDSDVNETAHPEGIRRTASISNGAGSKDTIAGLLASLMEVVRTTVACECVYVRAMVIKALIWMQSPYESFDELGSIIASELSDPAWSASLLNDILLTLHARFKATPDMAVTLLEIARIFATKVPGKIDADVLQLLWKTCLVGAGPDGKHTALEAVTIVLDLPPPQPGSMFGPLSVDRVSASDPKSALALQRLVQAAVWFLGENANYAASEYAWESATPPGTALMLLDADKMVTAASSRNPTLAGALTRLQRCAFSGSWEVRIVAVQALTTMAIRSGEPFRLQIYEFLHALAQGGVQSQLSEIHLSNGEDQGASGTGLGVLISPMIKVLDEMYKAQDELIKDIRNHDNAKKEWTDEELKKLYETHERLLDLVSLFCYVPRAKYLPLGPISAKLIDIYRTKHNISASAGLSDPAVATGISDLIYESKPAPAESDALDDDLVNAWAANLGDDGLLGNNAPAMNRVNEFLTGAGTDAPDVDEENVISRPSVSYDDMWAKTLLESSELEEDDARSYGSSSPDSTGSVETSISSHFGGMNYPSLFSSKPSTYGSSQTSIREEPPPYPSPVMERYESFENPLAGSASQSFESQDVDRSSGKPQSGTALYDFTAGGDDELNLTAGEEVEIEYEVDGWFYVKKKRPGRDGKMAGLVPVLYVNQS</sequence>
<name>A0ACC1XEG1_MELAZ</name>
<evidence type="ECO:0000313" key="1">
    <source>
        <dbReference type="EMBL" id="KAJ4709152.1"/>
    </source>
</evidence>
<reference evidence="1 2" key="1">
    <citation type="journal article" date="2023" name="Science">
        <title>Complex scaffold remodeling in plant triterpene biosynthesis.</title>
        <authorList>
            <person name="De La Pena R."/>
            <person name="Hodgson H."/>
            <person name="Liu J.C."/>
            <person name="Stephenson M.J."/>
            <person name="Martin A.C."/>
            <person name="Owen C."/>
            <person name="Harkess A."/>
            <person name="Leebens-Mack J."/>
            <person name="Jimenez L.E."/>
            <person name="Osbourn A."/>
            <person name="Sattely E.S."/>
        </authorList>
    </citation>
    <scope>NUCLEOTIDE SEQUENCE [LARGE SCALE GENOMIC DNA]</scope>
    <source>
        <strain evidence="2">cv. JPN11</strain>
        <tissue evidence="1">Leaf</tissue>
    </source>
</reference>
<dbReference type="EMBL" id="CM051403">
    <property type="protein sequence ID" value="KAJ4709152.1"/>
    <property type="molecule type" value="Genomic_DNA"/>
</dbReference>
<comment type="caution">
    <text evidence="1">The sequence shown here is derived from an EMBL/GenBank/DDBJ whole genome shotgun (WGS) entry which is preliminary data.</text>
</comment>
<gene>
    <name evidence="1" type="ORF">OWV82_018985</name>
</gene>
<keyword evidence="2" id="KW-1185">Reference proteome</keyword>
<protein>
    <submittedName>
        <fullName evidence="1">SH3 domain-containing protein</fullName>
    </submittedName>
</protein>
<accession>A0ACC1XEG1</accession>